<proteinExistence type="predicted"/>
<accession>A0A4C1YHZ2</accession>
<evidence type="ECO:0000313" key="1">
    <source>
        <dbReference type="EMBL" id="GBP75708.1"/>
    </source>
</evidence>
<keyword evidence="2" id="KW-1185">Reference proteome</keyword>
<comment type="caution">
    <text evidence="1">The sequence shown here is derived from an EMBL/GenBank/DDBJ whole genome shotgun (WGS) entry which is preliminary data.</text>
</comment>
<gene>
    <name evidence="1" type="ORF">EVAR_98558_1</name>
</gene>
<reference evidence="1 2" key="1">
    <citation type="journal article" date="2019" name="Commun. Biol.">
        <title>The bagworm genome reveals a unique fibroin gene that provides high tensile strength.</title>
        <authorList>
            <person name="Kono N."/>
            <person name="Nakamura H."/>
            <person name="Ohtoshi R."/>
            <person name="Tomita M."/>
            <person name="Numata K."/>
            <person name="Arakawa K."/>
        </authorList>
    </citation>
    <scope>NUCLEOTIDE SEQUENCE [LARGE SCALE GENOMIC DNA]</scope>
</reference>
<sequence>MLLQVYALPRPYFKCKDPLALTQCASRTHSDHCQLCGDDIRDQELCASQCMLNLRCIQSEQSSLATYITSGRGESAQVSSARRKMSGGGFFLCRAPFINRLDCRGEVQGWTRALALREFPIVGKGAAGARKSAAAFVVESGADREGADSDPRQL</sequence>
<dbReference type="AlphaFoldDB" id="A0A4C1YHZ2"/>
<dbReference type="EMBL" id="BGZK01001258">
    <property type="protein sequence ID" value="GBP75708.1"/>
    <property type="molecule type" value="Genomic_DNA"/>
</dbReference>
<evidence type="ECO:0000313" key="2">
    <source>
        <dbReference type="Proteomes" id="UP000299102"/>
    </source>
</evidence>
<protein>
    <submittedName>
        <fullName evidence="1">Uncharacterized protein</fullName>
    </submittedName>
</protein>
<organism evidence="1 2">
    <name type="scientific">Eumeta variegata</name>
    <name type="common">Bagworm moth</name>
    <name type="synonym">Eumeta japonica</name>
    <dbReference type="NCBI Taxonomy" id="151549"/>
    <lineage>
        <taxon>Eukaryota</taxon>
        <taxon>Metazoa</taxon>
        <taxon>Ecdysozoa</taxon>
        <taxon>Arthropoda</taxon>
        <taxon>Hexapoda</taxon>
        <taxon>Insecta</taxon>
        <taxon>Pterygota</taxon>
        <taxon>Neoptera</taxon>
        <taxon>Endopterygota</taxon>
        <taxon>Lepidoptera</taxon>
        <taxon>Glossata</taxon>
        <taxon>Ditrysia</taxon>
        <taxon>Tineoidea</taxon>
        <taxon>Psychidae</taxon>
        <taxon>Oiketicinae</taxon>
        <taxon>Eumeta</taxon>
    </lineage>
</organism>
<name>A0A4C1YHZ2_EUMVA</name>
<dbReference type="Proteomes" id="UP000299102">
    <property type="component" value="Unassembled WGS sequence"/>
</dbReference>